<comment type="caution">
    <text evidence="1">The sequence shown here is derived from an EMBL/GenBank/DDBJ whole genome shotgun (WGS) entry which is preliminary data.</text>
</comment>
<reference evidence="1 2" key="1">
    <citation type="submission" date="2017-09" db="EMBL/GenBank/DDBJ databases">
        <title>Large-scale bioinformatics analysis of Bacillus genomes uncovers conserved roles of natural products in bacterial physiology.</title>
        <authorList>
            <consortium name="Agbiome Team Llc"/>
            <person name="Bleich R.M."/>
            <person name="Grubbs K.J."/>
            <person name="Santa Maria K.C."/>
            <person name="Allen S.E."/>
            <person name="Farag S."/>
            <person name="Shank E.A."/>
            <person name="Bowers A."/>
        </authorList>
    </citation>
    <scope>NUCLEOTIDE SEQUENCE [LARGE SCALE GENOMIC DNA]</scope>
    <source>
        <strain evidence="1 2">AFS009893</strain>
    </source>
</reference>
<protein>
    <submittedName>
        <fullName evidence="1">Uncharacterized protein</fullName>
    </submittedName>
</protein>
<dbReference type="EMBL" id="NUDP01000108">
    <property type="protein sequence ID" value="PEM65656.1"/>
    <property type="molecule type" value="Genomic_DNA"/>
</dbReference>
<dbReference type="AlphaFoldDB" id="A0A2B5HLK6"/>
<dbReference type="Proteomes" id="UP000219775">
    <property type="component" value="Unassembled WGS sequence"/>
</dbReference>
<sequence length="104" mass="12514">MGEAASTDYHLSFIGTFLNKASIFNRFFSLEQLAILNIHFENIKHAETSADREFWIEKAESYIREENLFLFLYHPIKNRTFHPMIKDIQFESFGYVDFRKLWIK</sequence>
<gene>
    <name evidence="1" type="ORF">CN613_24230</name>
</gene>
<proteinExistence type="predicted"/>
<evidence type="ECO:0000313" key="1">
    <source>
        <dbReference type="EMBL" id="PEM65656.1"/>
    </source>
</evidence>
<evidence type="ECO:0000313" key="2">
    <source>
        <dbReference type="Proteomes" id="UP000219775"/>
    </source>
</evidence>
<name>A0A2B5HLK6_9BACI</name>
<accession>A0A2B5HLK6</accession>
<organism evidence="1 2">
    <name type="scientific">Bacillus pseudomycoides</name>
    <dbReference type="NCBI Taxonomy" id="64104"/>
    <lineage>
        <taxon>Bacteria</taxon>
        <taxon>Bacillati</taxon>
        <taxon>Bacillota</taxon>
        <taxon>Bacilli</taxon>
        <taxon>Bacillales</taxon>
        <taxon>Bacillaceae</taxon>
        <taxon>Bacillus</taxon>
        <taxon>Bacillus cereus group</taxon>
    </lineage>
</organism>